<evidence type="ECO:0000259" key="2">
    <source>
        <dbReference type="PROSITE" id="PS51857"/>
    </source>
</evidence>
<proteinExistence type="predicted"/>
<feature type="domain" description="CSD" evidence="2">
    <location>
        <begin position="79"/>
        <end position="140"/>
    </location>
</feature>
<dbReference type="RefSeq" id="WP_135836999.1">
    <property type="nucleotide sequence ID" value="NZ_CAUQWU010000001.1"/>
</dbReference>
<sequence length="143" mass="16528">MADSTSKKENSKKKALKKLEKLNKRESRKDNNNKGKSLEEMIVYVDVLGNFTDVPPHLQDKEADLLNNRRLESDNRDVFIEGTVDVYNDSKGFGFIKVPTSNDKVFFHFKESKELLKVGDKVQFKKEMTEKGFRAIQISKKIN</sequence>
<dbReference type="EMBL" id="SRPE01000018">
    <property type="protein sequence ID" value="TGN21669.1"/>
    <property type="molecule type" value="Genomic_DNA"/>
</dbReference>
<dbReference type="GO" id="GO:0003676">
    <property type="term" value="F:nucleic acid binding"/>
    <property type="evidence" value="ECO:0007669"/>
    <property type="project" value="InterPro"/>
</dbReference>
<dbReference type="Pfam" id="PF00313">
    <property type="entry name" value="CSD"/>
    <property type="match status" value="1"/>
</dbReference>
<dbReference type="GO" id="GO:0005829">
    <property type="term" value="C:cytosol"/>
    <property type="evidence" value="ECO:0007669"/>
    <property type="project" value="UniProtKB-ARBA"/>
</dbReference>
<dbReference type="Proteomes" id="UP000297998">
    <property type="component" value="Unassembled WGS sequence"/>
</dbReference>
<evidence type="ECO:0000256" key="1">
    <source>
        <dbReference type="SAM" id="MobiDB-lite"/>
    </source>
</evidence>
<dbReference type="AlphaFoldDB" id="A0A4Z1B9G6"/>
<dbReference type="OrthoDB" id="1493235at2"/>
<evidence type="ECO:0000313" key="4">
    <source>
        <dbReference type="Proteomes" id="UP000297998"/>
    </source>
</evidence>
<keyword evidence="4" id="KW-1185">Reference proteome</keyword>
<feature type="region of interest" description="Disordered" evidence="1">
    <location>
        <begin position="1"/>
        <end position="34"/>
    </location>
</feature>
<dbReference type="InterPro" id="IPR011129">
    <property type="entry name" value="CSD"/>
</dbReference>
<organism evidence="3 4">
    <name type="scientific">Empedobacter tilapiae</name>
    <dbReference type="NCBI Taxonomy" id="2491114"/>
    <lineage>
        <taxon>Bacteria</taxon>
        <taxon>Pseudomonadati</taxon>
        <taxon>Bacteroidota</taxon>
        <taxon>Flavobacteriia</taxon>
        <taxon>Flavobacteriales</taxon>
        <taxon>Weeksellaceae</taxon>
        <taxon>Empedobacter</taxon>
    </lineage>
</organism>
<dbReference type="PROSITE" id="PS51857">
    <property type="entry name" value="CSD_2"/>
    <property type="match status" value="1"/>
</dbReference>
<dbReference type="InterPro" id="IPR012340">
    <property type="entry name" value="NA-bd_OB-fold"/>
</dbReference>
<dbReference type="CDD" id="cd04458">
    <property type="entry name" value="CSP_CDS"/>
    <property type="match status" value="1"/>
</dbReference>
<gene>
    <name evidence="3" type="ORF">E4J94_17120</name>
</gene>
<dbReference type="SUPFAM" id="SSF50249">
    <property type="entry name" value="Nucleic acid-binding proteins"/>
    <property type="match status" value="1"/>
</dbReference>
<feature type="compositionally biased region" description="Basic and acidic residues" evidence="1">
    <location>
        <begin position="17"/>
        <end position="34"/>
    </location>
</feature>
<comment type="caution">
    <text evidence="3">The sequence shown here is derived from an EMBL/GenBank/DDBJ whole genome shotgun (WGS) entry which is preliminary data.</text>
</comment>
<accession>A0A4Z1B9G6</accession>
<reference evidence="3 4" key="1">
    <citation type="submission" date="2019-03" db="EMBL/GenBank/DDBJ databases">
        <title>Empedobacter tilapiae sp. nov., isolated from an intestine of Nile tilapia Oreochromis niloticus.</title>
        <authorList>
            <person name="Kim Y.-O."/>
            <person name="Yoon J.-H."/>
        </authorList>
    </citation>
    <scope>NUCLEOTIDE SEQUENCE [LARGE SCALE GENOMIC DNA]</scope>
    <source>
        <strain evidence="3 4">MRS2</strain>
    </source>
</reference>
<name>A0A4Z1B9G6_9FLAO</name>
<dbReference type="Gene3D" id="2.40.50.140">
    <property type="entry name" value="Nucleic acid-binding proteins"/>
    <property type="match status" value="1"/>
</dbReference>
<dbReference type="InterPro" id="IPR002059">
    <property type="entry name" value="CSP_DNA-bd"/>
</dbReference>
<evidence type="ECO:0000313" key="3">
    <source>
        <dbReference type="EMBL" id="TGN21669.1"/>
    </source>
</evidence>
<protein>
    <submittedName>
        <fullName evidence="3">Cold shock domain-containing protein</fullName>
    </submittedName>
</protein>
<dbReference type="SMART" id="SM00357">
    <property type="entry name" value="CSP"/>
    <property type="match status" value="1"/>
</dbReference>